<reference evidence="14" key="2">
    <citation type="submission" date="2020-10" db="UniProtKB">
        <authorList>
            <consortium name="WormBaseParasite"/>
        </authorList>
    </citation>
    <scope>IDENTIFICATION</scope>
</reference>
<evidence type="ECO:0000256" key="3">
    <source>
        <dbReference type="ARBA" id="ARBA00004286"/>
    </source>
</evidence>
<organism evidence="13 14">
    <name type="scientific">Panagrellus redivivus</name>
    <name type="common">Microworm</name>
    <dbReference type="NCBI Taxonomy" id="6233"/>
    <lineage>
        <taxon>Eukaryota</taxon>
        <taxon>Metazoa</taxon>
        <taxon>Ecdysozoa</taxon>
        <taxon>Nematoda</taxon>
        <taxon>Chromadorea</taxon>
        <taxon>Rhabditida</taxon>
        <taxon>Tylenchina</taxon>
        <taxon>Panagrolaimomorpha</taxon>
        <taxon>Panagrolaimoidea</taxon>
        <taxon>Panagrolaimidae</taxon>
        <taxon>Panagrellus</taxon>
    </lineage>
</organism>
<comment type="subunit">
    <text evidence="5 11">The nucleosome is a histone octamer containing two molecules each of H2A, H2B, H3 and H4 assembled in one H3-H4 heterotetramer and two H2A-H2B heterodimers. The octamer wraps approximately 147 bp of DNA.</text>
</comment>
<dbReference type="GO" id="GO:0005634">
    <property type="term" value="C:nucleus"/>
    <property type="evidence" value="ECO:0007669"/>
    <property type="project" value="UniProtKB-SubCell"/>
</dbReference>
<dbReference type="GO" id="GO:0000786">
    <property type="term" value="C:nucleosome"/>
    <property type="evidence" value="ECO:0007669"/>
    <property type="project" value="UniProtKB-KW"/>
</dbReference>
<comment type="subcellular location">
    <subcellularLocation>
        <location evidence="3">Chromosome</location>
    </subcellularLocation>
    <subcellularLocation>
        <location evidence="2">Nucleus</location>
    </subcellularLocation>
</comment>
<feature type="compositionally biased region" description="Low complexity" evidence="12">
    <location>
        <begin position="208"/>
        <end position="217"/>
    </location>
</feature>
<feature type="compositionally biased region" description="Acidic residues" evidence="12">
    <location>
        <begin position="152"/>
        <end position="166"/>
    </location>
</feature>
<feature type="compositionally biased region" description="Low complexity" evidence="12">
    <location>
        <begin position="167"/>
        <end position="191"/>
    </location>
</feature>
<feature type="region of interest" description="Disordered" evidence="12">
    <location>
        <begin position="91"/>
        <end position="123"/>
    </location>
</feature>
<feature type="compositionally biased region" description="Basic residues" evidence="12">
    <location>
        <begin position="234"/>
        <end position="245"/>
    </location>
</feature>
<evidence type="ECO:0000313" key="14">
    <source>
        <dbReference type="WBParaSite" id="Pan_g12260.t1"/>
    </source>
</evidence>
<evidence type="ECO:0000313" key="13">
    <source>
        <dbReference type="Proteomes" id="UP000492821"/>
    </source>
</evidence>
<evidence type="ECO:0000256" key="11">
    <source>
        <dbReference type="RuleBase" id="RU000528"/>
    </source>
</evidence>
<dbReference type="GO" id="GO:0003677">
    <property type="term" value="F:DNA binding"/>
    <property type="evidence" value="ECO:0007669"/>
    <property type="project" value="UniProtKB-KW"/>
</dbReference>
<keyword evidence="8 11" id="KW-0238">DNA-binding</keyword>
<dbReference type="AlphaFoldDB" id="A0A7E4USQ5"/>
<dbReference type="SMART" id="SM00417">
    <property type="entry name" value="H4"/>
    <property type="match status" value="1"/>
</dbReference>
<dbReference type="GO" id="GO:0046982">
    <property type="term" value="F:protein heterodimerization activity"/>
    <property type="evidence" value="ECO:0007669"/>
    <property type="project" value="InterPro"/>
</dbReference>
<evidence type="ECO:0000256" key="10">
    <source>
        <dbReference type="ARBA" id="ARBA00023269"/>
    </source>
</evidence>
<comment type="function">
    <text evidence="1 11">Core component of nucleosome. Nucleosomes wrap and compact DNA into chromatin, limiting DNA accessibility to the cellular machineries which require DNA as a template. Histones thereby play a central role in transcription regulation, DNA repair, DNA replication and chromosomal stability. DNA accessibility is regulated via a complex set of post-translational modifications of histones, also called histone code, and nucleosome remodeling.</text>
</comment>
<keyword evidence="10 11" id="KW-0544">Nucleosome core</keyword>
<evidence type="ECO:0000256" key="6">
    <source>
        <dbReference type="ARBA" id="ARBA00020836"/>
    </source>
</evidence>
<feature type="region of interest" description="Disordered" evidence="12">
    <location>
        <begin position="208"/>
        <end position="256"/>
    </location>
</feature>
<keyword evidence="7 11" id="KW-0158">Chromosome</keyword>
<sequence>MANDDDNHAPENLNDDEAIQQILNIPWFAEIFQVITGGNNVNQLEAAENALEDGEAEAEEAEVEGNQNDDGLDGYLVDPEVEDVELNLELFEHDSSDDNEVRDDDGIREGDEPEAAVDHELPVADVDPLAPVIPELAPIEVAVEADAVSPEPLDDEAGVSDAEVESVAEAPAAEVESVAEAPAAEVESVAEAPAAEAEFNADAPAADPIAHAPAAPASSSRPHQSGPKGTGKGGARRGNARRQRAQKPTIEGITKPAIRRLARRGGVKRISGLIYAETRSVLKVFLENIIRDSVTYCEHAKRKTVTAMDVVYALKRRGRTLYGFGG</sequence>
<dbReference type="Gene3D" id="1.10.20.10">
    <property type="entry name" value="Histone, subunit A"/>
    <property type="match status" value="1"/>
</dbReference>
<protein>
    <recommendedName>
        <fullName evidence="6 11">Histone H4</fullName>
    </recommendedName>
</protein>
<feature type="compositionally biased region" description="Basic and acidic residues" evidence="12">
    <location>
        <begin position="104"/>
        <end position="122"/>
    </location>
</feature>
<dbReference type="InterPro" id="IPR001951">
    <property type="entry name" value="Histone_H4"/>
</dbReference>
<comment type="similarity">
    <text evidence="4 11">Belongs to the histone H4 family.</text>
</comment>
<dbReference type="PANTHER" id="PTHR10484">
    <property type="entry name" value="HISTONE H4"/>
    <property type="match status" value="1"/>
</dbReference>
<evidence type="ECO:0000256" key="2">
    <source>
        <dbReference type="ARBA" id="ARBA00004123"/>
    </source>
</evidence>
<evidence type="ECO:0000256" key="4">
    <source>
        <dbReference type="ARBA" id="ARBA00006564"/>
    </source>
</evidence>
<evidence type="ECO:0000256" key="7">
    <source>
        <dbReference type="ARBA" id="ARBA00022454"/>
    </source>
</evidence>
<evidence type="ECO:0000256" key="9">
    <source>
        <dbReference type="ARBA" id="ARBA00023242"/>
    </source>
</evidence>
<dbReference type="FunFam" id="1.10.20.10:FF:000012">
    <property type="entry name" value="Histone H4"/>
    <property type="match status" value="1"/>
</dbReference>
<dbReference type="InterPro" id="IPR009072">
    <property type="entry name" value="Histone-fold"/>
</dbReference>
<keyword evidence="9 11" id="KW-0539">Nucleus</keyword>
<evidence type="ECO:0000256" key="12">
    <source>
        <dbReference type="SAM" id="MobiDB-lite"/>
    </source>
</evidence>
<dbReference type="WBParaSite" id="Pan_g12260.t1">
    <property type="protein sequence ID" value="Pan_g12260.t1"/>
    <property type="gene ID" value="Pan_g12260"/>
</dbReference>
<feature type="region of interest" description="Disordered" evidence="12">
    <location>
        <begin position="49"/>
        <end position="75"/>
    </location>
</feature>
<dbReference type="Proteomes" id="UP000492821">
    <property type="component" value="Unassembled WGS sequence"/>
</dbReference>
<reference evidence="13" key="1">
    <citation type="journal article" date="2013" name="Genetics">
        <title>The draft genome and transcriptome of Panagrellus redivivus are shaped by the harsh demands of a free-living lifestyle.</title>
        <authorList>
            <person name="Srinivasan J."/>
            <person name="Dillman A.R."/>
            <person name="Macchietto M.G."/>
            <person name="Heikkinen L."/>
            <person name="Lakso M."/>
            <person name="Fracchia K.M."/>
            <person name="Antoshechkin I."/>
            <person name="Mortazavi A."/>
            <person name="Wong G."/>
            <person name="Sternberg P.W."/>
        </authorList>
    </citation>
    <scope>NUCLEOTIDE SEQUENCE [LARGE SCALE GENOMIC DNA]</scope>
    <source>
        <strain evidence="13">MT8872</strain>
    </source>
</reference>
<evidence type="ECO:0000256" key="1">
    <source>
        <dbReference type="ARBA" id="ARBA00002001"/>
    </source>
</evidence>
<keyword evidence="13" id="KW-1185">Reference proteome</keyword>
<dbReference type="GO" id="GO:0030527">
    <property type="term" value="F:structural constituent of chromatin"/>
    <property type="evidence" value="ECO:0007669"/>
    <property type="project" value="InterPro"/>
</dbReference>
<feature type="region of interest" description="Disordered" evidence="12">
    <location>
        <begin position="151"/>
        <end position="191"/>
    </location>
</feature>
<proteinExistence type="inferred from homology"/>
<feature type="compositionally biased region" description="Acidic residues" evidence="12">
    <location>
        <begin position="50"/>
        <end position="63"/>
    </location>
</feature>
<evidence type="ECO:0000256" key="5">
    <source>
        <dbReference type="ARBA" id="ARBA00011538"/>
    </source>
</evidence>
<dbReference type="PRINTS" id="PR00623">
    <property type="entry name" value="HISTONEH4"/>
</dbReference>
<evidence type="ECO:0000256" key="8">
    <source>
        <dbReference type="ARBA" id="ARBA00023125"/>
    </source>
</evidence>
<dbReference type="SUPFAM" id="SSF47113">
    <property type="entry name" value="Histone-fold"/>
    <property type="match status" value="1"/>
</dbReference>
<accession>A0A7E4USQ5</accession>
<dbReference type="CDD" id="cd22912">
    <property type="entry name" value="HFD_H4"/>
    <property type="match status" value="1"/>
</dbReference>
<name>A0A7E4USQ5_PANRE</name>